<feature type="region of interest" description="Disordered" evidence="1">
    <location>
        <begin position="272"/>
        <end position="315"/>
    </location>
</feature>
<gene>
    <name evidence="4" type="ORF">GX51_00464</name>
</gene>
<evidence type="ECO:0000256" key="1">
    <source>
        <dbReference type="SAM" id="MobiDB-lite"/>
    </source>
</evidence>
<feature type="compositionally biased region" description="Pro residues" evidence="1">
    <location>
        <begin position="295"/>
        <end position="315"/>
    </location>
</feature>
<evidence type="ECO:0000313" key="4">
    <source>
        <dbReference type="EMBL" id="PGH09780.1"/>
    </source>
</evidence>
<feature type="signal peptide" evidence="3">
    <location>
        <begin position="1"/>
        <end position="22"/>
    </location>
</feature>
<evidence type="ECO:0000313" key="5">
    <source>
        <dbReference type="Proteomes" id="UP000224080"/>
    </source>
</evidence>
<accession>A0A2B7XLG4</accession>
<reference evidence="4 5" key="1">
    <citation type="submission" date="2017-10" db="EMBL/GenBank/DDBJ databases">
        <title>Comparative genomics in systemic dimorphic fungi from Ajellomycetaceae.</title>
        <authorList>
            <person name="Munoz J.F."/>
            <person name="Mcewen J.G."/>
            <person name="Clay O.K."/>
            <person name="Cuomo C.A."/>
        </authorList>
    </citation>
    <scope>NUCLEOTIDE SEQUENCE [LARGE SCALE GENOMIC DNA]</scope>
    <source>
        <strain evidence="4 5">UAMH130</strain>
    </source>
</reference>
<sequence length="315" mass="33779">MYFRDLSRYPALLLALSASTSAAVVNQARPGLRIALSNAGPCSLKTDNAYVSVFQCEKDICRSSPTLEAAGCCESDGCSWYKSCVPYNSVERRSTDLTSDPILSCSDPTQKYCQFATFRKESQPESGYTRGICTPNPPEPDLRIDLLTANSGALVSQPLEDDRAYQLRIRGMPHRLSKRASGLSSRNAGVVGGLVAFWIVILLILCLCAASRKNKQALAAPMAAASASAHNNTTVYVMSPQPGQPGQPQDPNVQYPPLAYVLPANSAQASAGHTQTVYIQGPPPPGAQPIQFMPAPGPMPEPHPSYPQPPPAYQK</sequence>
<dbReference type="AlphaFoldDB" id="A0A2B7XLG4"/>
<keyword evidence="5" id="KW-1185">Reference proteome</keyword>
<protein>
    <submittedName>
        <fullName evidence="4">Uncharacterized protein</fullName>
    </submittedName>
</protein>
<dbReference type="EMBL" id="PDNC01000003">
    <property type="protein sequence ID" value="PGH09780.1"/>
    <property type="molecule type" value="Genomic_DNA"/>
</dbReference>
<organism evidence="4 5">
    <name type="scientific">Blastomyces parvus</name>
    <dbReference type="NCBI Taxonomy" id="2060905"/>
    <lineage>
        <taxon>Eukaryota</taxon>
        <taxon>Fungi</taxon>
        <taxon>Dikarya</taxon>
        <taxon>Ascomycota</taxon>
        <taxon>Pezizomycotina</taxon>
        <taxon>Eurotiomycetes</taxon>
        <taxon>Eurotiomycetidae</taxon>
        <taxon>Onygenales</taxon>
        <taxon>Ajellomycetaceae</taxon>
        <taxon>Blastomyces</taxon>
    </lineage>
</organism>
<proteinExistence type="predicted"/>
<dbReference type="OrthoDB" id="4187695at2759"/>
<keyword evidence="3" id="KW-0732">Signal</keyword>
<keyword evidence="2" id="KW-0472">Membrane</keyword>
<name>A0A2B7XLG4_9EURO</name>
<keyword evidence="2" id="KW-0812">Transmembrane</keyword>
<evidence type="ECO:0000256" key="3">
    <source>
        <dbReference type="SAM" id="SignalP"/>
    </source>
</evidence>
<keyword evidence="2" id="KW-1133">Transmembrane helix</keyword>
<feature type="transmembrane region" description="Helical" evidence="2">
    <location>
        <begin position="188"/>
        <end position="210"/>
    </location>
</feature>
<comment type="caution">
    <text evidence="4">The sequence shown here is derived from an EMBL/GenBank/DDBJ whole genome shotgun (WGS) entry which is preliminary data.</text>
</comment>
<dbReference type="Proteomes" id="UP000224080">
    <property type="component" value="Unassembled WGS sequence"/>
</dbReference>
<feature type="chain" id="PRO_5013016136" evidence="3">
    <location>
        <begin position="23"/>
        <end position="315"/>
    </location>
</feature>
<evidence type="ECO:0000256" key="2">
    <source>
        <dbReference type="SAM" id="Phobius"/>
    </source>
</evidence>